<keyword evidence="1" id="KW-0812">Transmembrane</keyword>
<comment type="caution">
    <text evidence="2">The sequence shown here is derived from an EMBL/GenBank/DDBJ whole genome shotgun (WGS) entry which is preliminary data.</text>
</comment>
<keyword evidence="3" id="KW-1185">Reference proteome</keyword>
<dbReference type="InterPro" id="IPR005625">
    <property type="entry name" value="PepSY-ass_TM"/>
</dbReference>
<keyword evidence="1" id="KW-1133">Transmembrane helix</keyword>
<proteinExistence type="predicted"/>
<protein>
    <submittedName>
        <fullName evidence="2">PepSY domain-containing protein</fullName>
    </submittedName>
</protein>
<evidence type="ECO:0000313" key="3">
    <source>
        <dbReference type="Proteomes" id="UP000610558"/>
    </source>
</evidence>
<reference evidence="2" key="1">
    <citation type="submission" date="2020-09" db="EMBL/GenBank/DDBJ databases">
        <authorList>
            <person name="Yoon J.-W."/>
        </authorList>
    </citation>
    <scope>NUCLEOTIDE SEQUENCE</scope>
    <source>
        <strain evidence="2">KMU-158</strain>
    </source>
</reference>
<dbReference type="AlphaFoldDB" id="A0A927C282"/>
<feature type="transmembrane region" description="Helical" evidence="1">
    <location>
        <begin position="216"/>
        <end position="244"/>
    </location>
</feature>
<dbReference type="Pfam" id="PF03929">
    <property type="entry name" value="PepSY_TM"/>
    <property type="match status" value="1"/>
</dbReference>
<evidence type="ECO:0000313" key="2">
    <source>
        <dbReference type="EMBL" id="MBD2858818.1"/>
    </source>
</evidence>
<accession>A0A927C282</accession>
<dbReference type="EMBL" id="JACXLD010000003">
    <property type="protein sequence ID" value="MBD2858818.1"/>
    <property type="molecule type" value="Genomic_DNA"/>
</dbReference>
<keyword evidence="1" id="KW-0472">Membrane</keyword>
<evidence type="ECO:0000256" key="1">
    <source>
        <dbReference type="SAM" id="Phobius"/>
    </source>
</evidence>
<organism evidence="2 3">
    <name type="scientific">Spongiibacter pelagi</name>
    <dbReference type="NCBI Taxonomy" id="2760804"/>
    <lineage>
        <taxon>Bacteria</taxon>
        <taxon>Pseudomonadati</taxon>
        <taxon>Pseudomonadota</taxon>
        <taxon>Gammaproteobacteria</taxon>
        <taxon>Cellvibrionales</taxon>
        <taxon>Spongiibacteraceae</taxon>
        <taxon>Spongiibacter</taxon>
    </lineage>
</organism>
<dbReference type="Proteomes" id="UP000610558">
    <property type="component" value="Unassembled WGS sequence"/>
</dbReference>
<gene>
    <name evidence="2" type="ORF">IB286_07315</name>
</gene>
<sequence length="251" mass="27560">MHRVLRRFMLTWHRRVGVLLIGFVAMWVVTGISLNHSESFQLDQRFVQSPWLLKQYGIETPEIKSFEVGKPIVNGIGRSIYLDNKLLYSCDGELKSALAIADGLAVLCGNTLSLFQVDPLTFDAALLDEITPTLGLPEASTGLALAGEQLWVIADRAYRFDALAFQFTAADLPEAGLSYPKSVATSDSVKTTLLAEYRGEGINLERVLLDLHSGRLFGTVGVLLVDLAALCLLAIAGAGVWIWITKPGRWR</sequence>
<name>A0A927C282_9GAMM</name>
<dbReference type="RefSeq" id="WP_190764038.1">
    <property type="nucleotide sequence ID" value="NZ_JACXLD010000003.1"/>
</dbReference>